<organism evidence="18 19">
    <name type="scientific">Clostridium acidisoli DSM 12555</name>
    <dbReference type="NCBI Taxonomy" id="1121291"/>
    <lineage>
        <taxon>Bacteria</taxon>
        <taxon>Bacillati</taxon>
        <taxon>Bacillota</taxon>
        <taxon>Clostridia</taxon>
        <taxon>Eubacteriales</taxon>
        <taxon>Clostridiaceae</taxon>
        <taxon>Clostridium</taxon>
    </lineage>
</organism>
<evidence type="ECO:0000256" key="6">
    <source>
        <dbReference type="ARBA" id="ARBA00022670"/>
    </source>
</evidence>
<evidence type="ECO:0000256" key="3">
    <source>
        <dbReference type="ARBA" id="ARBA00007164"/>
    </source>
</evidence>
<dbReference type="GO" id="GO:0071555">
    <property type="term" value="P:cell wall organization"/>
    <property type="evidence" value="ECO:0007669"/>
    <property type="project" value="UniProtKB-KW"/>
</dbReference>
<evidence type="ECO:0000256" key="10">
    <source>
        <dbReference type="ARBA" id="ARBA00022984"/>
    </source>
</evidence>
<evidence type="ECO:0000313" key="19">
    <source>
        <dbReference type="Proteomes" id="UP000192468"/>
    </source>
</evidence>
<evidence type="ECO:0000256" key="13">
    <source>
        <dbReference type="PIRSR" id="PIRSR618044-1"/>
    </source>
</evidence>
<keyword evidence="11" id="KW-0961">Cell wall biogenesis/degradation</keyword>
<dbReference type="Pfam" id="PF07943">
    <property type="entry name" value="PBP5_C"/>
    <property type="match status" value="1"/>
</dbReference>
<dbReference type="EMBL" id="FWXH01000002">
    <property type="protein sequence ID" value="SMC19016.1"/>
    <property type="molecule type" value="Genomic_DNA"/>
</dbReference>
<feature type="binding site" evidence="14">
    <location>
        <position position="239"/>
    </location>
    <ligand>
        <name>substrate</name>
    </ligand>
</feature>
<feature type="domain" description="Peptidase S11 D-Ala-D-Ala carboxypeptidase A C-terminal" evidence="17">
    <location>
        <begin position="288"/>
        <end position="376"/>
    </location>
</feature>
<keyword evidence="16" id="KW-0812">Transmembrane</keyword>
<dbReference type="STRING" id="1121291.SAMN02745134_00733"/>
<dbReference type="SMART" id="SM00936">
    <property type="entry name" value="PBP5_C"/>
    <property type="match status" value="1"/>
</dbReference>
<dbReference type="Gene3D" id="3.40.710.10">
    <property type="entry name" value="DD-peptidase/beta-lactamase superfamily"/>
    <property type="match status" value="1"/>
</dbReference>
<evidence type="ECO:0000256" key="15">
    <source>
        <dbReference type="RuleBase" id="RU004016"/>
    </source>
</evidence>
<evidence type="ECO:0000256" key="14">
    <source>
        <dbReference type="PIRSR" id="PIRSR618044-2"/>
    </source>
</evidence>
<evidence type="ECO:0000256" key="5">
    <source>
        <dbReference type="ARBA" id="ARBA00022645"/>
    </source>
</evidence>
<dbReference type="InterPro" id="IPR001967">
    <property type="entry name" value="Peptidase_S11_N"/>
</dbReference>
<evidence type="ECO:0000256" key="11">
    <source>
        <dbReference type="ARBA" id="ARBA00023316"/>
    </source>
</evidence>
<dbReference type="EC" id="3.4.16.4" evidence="4"/>
<dbReference type="OrthoDB" id="9791132at2"/>
<dbReference type="PANTHER" id="PTHR21581:SF33">
    <property type="entry name" value="D-ALANYL-D-ALANINE CARBOXYPEPTIDASE DACB"/>
    <property type="match status" value="1"/>
</dbReference>
<evidence type="ECO:0000313" key="18">
    <source>
        <dbReference type="EMBL" id="SMC19016.1"/>
    </source>
</evidence>
<keyword evidence="10" id="KW-0573">Peptidoglycan synthesis</keyword>
<keyword evidence="7" id="KW-0732">Signal</keyword>
<evidence type="ECO:0000256" key="7">
    <source>
        <dbReference type="ARBA" id="ARBA00022729"/>
    </source>
</evidence>
<sequence>MKKLVTVLVTVFLLISNLGIKTYADPVSPPNVSGDGVVLMDATTGQILYGKNVDQQFPPASTTKIMTALLTIENTKPDDIVTISNDFTTKNHTLLDGNTLCLENGEQIKVKDLLYGLLLRSANDSAVALAEHISGSVENFAKLMNKRARELGCTTASFQNPNGLYNKDHKVSAKDLALILRKLSEYPEFREIATTPYYTIPATNKTDQAKTVINRSLRNENKLIYKGSKEYYEGVDGGKTGYTIQSLHSYVAAATRNNHRLIVTIMHSADQKYFDDARALLDYGFNNFNLNKQFSKGQIVTYYKESNGTKIPLVAAEDFYYVTDKSSKSKPTFKFDNSSIKVDKFNKGERVTNIDLKLDDKYIGNLNLLSGVTYSPSVFSQNSITANFNKLYILYGAIGILGVILLFNLMLRKIKLFKKEF</sequence>
<name>A0A1W1X540_9CLOT</name>
<dbReference type="GO" id="GO:0009002">
    <property type="term" value="F:serine-type D-Ala-D-Ala carboxypeptidase activity"/>
    <property type="evidence" value="ECO:0007669"/>
    <property type="project" value="UniProtKB-EC"/>
</dbReference>
<feature type="active site" description="Acyl-ester intermediate" evidence="13">
    <location>
        <position position="64"/>
    </location>
</feature>
<comment type="function">
    <text evidence="1">Removes C-terminal D-alanyl residues from sugar-peptide cell wall precursors.</text>
</comment>
<dbReference type="InterPro" id="IPR012907">
    <property type="entry name" value="Peptidase_S11_C"/>
</dbReference>
<comment type="similarity">
    <text evidence="3 15">Belongs to the peptidase S11 family.</text>
</comment>
<evidence type="ECO:0000256" key="1">
    <source>
        <dbReference type="ARBA" id="ARBA00003217"/>
    </source>
</evidence>
<comment type="pathway">
    <text evidence="2">Cell wall biogenesis; peptidoglycan biosynthesis.</text>
</comment>
<dbReference type="InterPro" id="IPR012338">
    <property type="entry name" value="Beta-lactam/transpept-like"/>
</dbReference>
<keyword evidence="8" id="KW-0378">Hydrolase</keyword>
<evidence type="ECO:0000256" key="4">
    <source>
        <dbReference type="ARBA" id="ARBA00012448"/>
    </source>
</evidence>
<feature type="active site" evidence="13">
    <location>
        <position position="121"/>
    </location>
</feature>
<evidence type="ECO:0000259" key="17">
    <source>
        <dbReference type="SMART" id="SM00936"/>
    </source>
</evidence>
<dbReference type="UniPathway" id="UPA00219"/>
<keyword evidence="5 18" id="KW-0121">Carboxypeptidase</keyword>
<protein>
    <recommendedName>
        <fullName evidence="4">serine-type D-Ala-D-Ala carboxypeptidase</fullName>
        <ecNumber evidence="4">3.4.16.4</ecNumber>
    </recommendedName>
</protein>
<evidence type="ECO:0000256" key="8">
    <source>
        <dbReference type="ARBA" id="ARBA00022801"/>
    </source>
</evidence>
<dbReference type="SUPFAM" id="SSF56601">
    <property type="entry name" value="beta-lactamase/transpeptidase-like"/>
    <property type="match status" value="1"/>
</dbReference>
<reference evidence="18 19" key="1">
    <citation type="submission" date="2017-04" db="EMBL/GenBank/DDBJ databases">
        <authorList>
            <person name="Afonso C.L."/>
            <person name="Miller P.J."/>
            <person name="Scott M.A."/>
            <person name="Spackman E."/>
            <person name="Goraichik I."/>
            <person name="Dimitrov K.M."/>
            <person name="Suarez D.L."/>
            <person name="Swayne D.E."/>
        </authorList>
    </citation>
    <scope>NUCLEOTIDE SEQUENCE [LARGE SCALE GENOMIC DNA]</scope>
    <source>
        <strain evidence="18 19">DSM 12555</strain>
    </source>
</reference>
<dbReference type="InterPro" id="IPR015956">
    <property type="entry name" value="Peniciliin-bd_prot_C_sf"/>
</dbReference>
<dbReference type="GO" id="GO:0009252">
    <property type="term" value="P:peptidoglycan biosynthetic process"/>
    <property type="evidence" value="ECO:0007669"/>
    <property type="project" value="UniProtKB-UniPathway"/>
</dbReference>
<keyword evidence="16" id="KW-1133">Transmembrane helix</keyword>
<feature type="transmembrane region" description="Helical" evidence="16">
    <location>
        <begin position="392"/>
        <end position="411"/>
    </location>
</feature>
<dbReference type="PRINTS" id="PR00725">
    <property type="entry name" value="DADACBPTASE1"/>
</dbReference>
<dbReference type="PANTHER" id="PTHR21581">
    <property type="entry name" value="D-ALANYL-D-ALANINE CARBOXYPEPTIDASE"/>
    <property type="match status" value="1"/>
</dbReference>
<evidence type="ECO:0000256" key="12">
    <source>
        <dbReference type="ARBA" id="ARBA00034000"/>
    </source>
</evidence>
<dbReference type="GO" id="GO:0008360">
    <property type="term" value="P:regulation of cell shape"/>
    <property type="evidence" value="ECO:0007669"/>
    <property type="project" value="UniProtKB-KW"/>
</dbReference>
<dbReference type="SUPFAM" id="SSF69189">
    <property type="entry name" value="Penicillin-binding protein associated domain"/>
    <property type="match status" value="1"/>
</dbReference>
<dbReference type="Proteomes" id="UP000192468">
    <property type="component" value="Unassembled WGS sequence"/>
</dbReference>
<feature type="active site" description="Acyl-ester intermediate" evidence="13">
    <location>
        <position position="61"/>
    </location>
</feature>
<keyword evidence="9" id="KW-0133">Cell shape</keyword>
<dbReference type="InterPro" id="IPR018044">
    <property type="entry name" value="Peptidase_S11"/>
</dbReference>
<dbReference type="Pfam" id="PF00768">
    <property type="entry name" value="Peptidase_S11"/>
    <property type="match status" value="1"/>
</dbReference>
<gene>
    <name evidence="18" type="ORF">SAMN02745134_00733</name>
</gene>
<comment type="catalytic activity">
    <reaction evidence="12">
        <text>Preferential cleavage: (Ac)2-L-Lys-D-Ala-|-D-Ala. Also transpeptidation of peptidyl-alanyl moieties that are N-acyl substituents of D-alanine.</text>
        <dbReference type="EC" id="3.4.16.4"/>
    </reaction>
</comment>
<evidence type="ECO:0000256" key="2">
    <source>
        <dbReference type="ARBA" id="ARBA00004752"/>
    </source>
</evidence>
<evidence type="ECO:0000256" key="16">
    <source>
        <dbReference type="SAM" id="Phobius"/>
    </source>
</evidence>
<dbReference type="RefSeq" id="WP_084113898.1">
    <property type="nucleotide sequence ID" value="NZ_FWXH01000002.1"/>
</dbReference>
<keyword evidence="16" id="KW-0472">Membrane</keyword>
<dbReference type="GO" id="GO:0006508">
    <property type="term" value="P:proteolysis"/>
    <property type="evidence" value="ECO:0007669"/>
    <property type="project" value="UniProtKB-KW"/>
</dbReference>
<evidence type="ECO:0000256" key="9">
    <source>
        <dbReference type="ARBA" id="ARBA00022960"/>
    </source>
</evidence>
<proteinExistence type="inferred from homology"/>
<keyword evidence="6" id="KW-0645">Protease</keyword>
<keyword evidence="19" id="KW-1185">Reference proteome</keyword>
<accession>A0A1W1X540</accession>
<dbReference type="AlphaFoldDB" id="A0A1W1X540"/>